<dbReference type="PANTHER" id="PTHR46721">
    <property type="entry name" value="FORKHEAD BOX PROTEIN N1"/>
    <property type="match status" value="1"/>
</dbReference>
<feature type="region of interest" description="Disordered" evidence="7">
    <location>
        <begin position="327"/>
        <end position="363"/>
    </location>
</feature>
<dbReference type="GeneID" id="100303472"/>
<dbReference type="SMART" id="SM00339">
    <property type="entry name" value="FH"/>
    <property type="match status" value="1"/>
</dbReference>
<evidence type="ECO:0000256" key="4">
    <source>
        <dbReference type="ARBA" id="ARBA00023163"/>
    </source>
</evidence>
<evidence type="ECO:0000256" key="3">
    <source>
        <dbReference type="ARBA" id="ARBA00023125"/>
    </source>
</evidence>
<keyword evidence="2" id="KW-0805">Transcription regulation</keyword>
<name>B5THL9_SACKO</name>
<comment type="subcellular location">
    <subcellularLocation>
        <location evidence="6">Nucleus</location>
    </subcellularLocation>
</comment>
<dbReference type="GO" id="GO:0000976">
    <property type="term" value="F:transcription cis-regulatory region binding"/>
    <property type="evidence" value="ECO:0007669"/>
    <property type="project" value="TreeGrafter"/>
</dbReference>
<dbReference type="PROSITE" id="PS00658">
    <property type="entry name" value="FORK_HEAD_2"/>
    <property type="match status" value="1"/>
</dbReference>
<accession>B5THL9</accession>
<dbReference type="CTD" id="8456"/>
<evidence type="ECO:0000256" key="2">
    <source>
        <dbReference type="ARBA" id="ARBA00023015"/>
    </source>
</evidence>
<feature type="DNA-binding region" description="Fork-head" evidence="6">
    <location>
        <begin position="230"/>
        <end position="327"/>
    </location>
</feature>
<dbReference type="InterPro" id="IPR036390">
    <property type="entry name" value="WH_DNA-bd_sf"/>
</dbReference>
<dbReference type="InterPro" id="IPR030456">
    <property type="entry name" value="TF_fork_head_CS_2"/>
</dbReference>
<feature type="region of interest" description="Disordered" evidence="7">
    <location>
        <begin position="194"/>
        <end position="217"/>
    </location>
</feature>
<keyword evidence="1" id="KW-0217">Developmental protein</keyword>
<feature type="compositionally biased region" description="Pro residues" evidence="7">
    <location>
        <begin position="351"/>
        <end position="360"/>
    </location>
</feature>
<feature type="compositionally biased region" description="Basic and acidic residues" evidence="7">
    <location>
        <begin position="327"/>
        <end position="348"/>
    </location>
</feature>
<dbReference type="InterPro" id="IPR001766">
    <property type="entry name" value="Fork_head_dom"/>
</dbReference>
<dbReference type="RefSeq" id="NP_001158439.1">
    <property type="nucleotide sequence ID" value="NM_001164967.1"/>
</dbReference>
<dbReference type="Proteomes" id="UP000694865">
    <property type="component" value="Unplaced"/>
</dbReference>
<dbReference type="CDD" id="cd20030">
    <property type="entry name" value="FH_FOXN1-like"/>
    <property type="match status" value="1"/>
</dbReference>
<reference evidence="9" key="2">
    <citation type="submission" date="2008-08" db="EMBL/GenBank/DDBJ databases">
        <title>cDNA Sequences for Transcription Factors and Signaling Proteins of the Hemichordate Saccoglossus kowalevskii: Efficacy of the Expressed Sequence Tag (EST) Approach for Evolutionary and Developmental Studies of a New Organism.</title>
        <authorList>
            <person name="Freeman R.M.Jr."/>
            <person name="Wu M."/>
            <person name="Cordonnier-Pratt M.-M."/>
            <person name="Pratt L.H."/>
            <person name="Gruber C.E."/>
            <person name="Smith M."/>
            <person name="Lander E.S."/>
            <person name="Stange-Thomann N."/>
            <person name="Lowe C.J."/>
            <person name="Gehart J."/>
            <person name="Kirschner M."/>
        </authorList>
    </citation>
    <scope>NUCLEOTIDE SEQUENCE</scope>
</reference>
<evidence type="ECO:0000313" key="11">
    <source>
        <dbReference type="RefSeq" id="NP_001158439.1"/>
    </source>
</evidence>
<sequence length="471" mass="52291">MDYFDGHTELSVEDIFEHNVRSEMDQLLSSTAERFVTQSSGGEGISTYTVQGSTITEQPLPTDLANLNWLHGVDMTDFSHISAETFQNHNLLVDPQTAVPIRDMQQLANQVQQQVQSGVMELPEVSISNMQDQLPAYTITQTIPAAQNLQQEHLQPTMQYRTTPSQQQNMLFTNVSTSKLAPTIVSVTSTATTSQLAQQQPRHQQTLNVGKNDKKTADNNLNAETKVYPKPAYSYSCLIAMALKNSKTGCLPVSEIYHFMCENFPYFKTAPDGWKNSVRHNLSLNKCFEKIEKPPGGGSTRKGCLWALNPNKAAKMDDEIQKWRKKDPIAIRRSSAKPEELDQLERGRVPSPSPPPPPQPVQAVDIKPMEDHYTAKAVSDVLFTGEAQLLDVNLDPHLADISLQNGLWDDFRLDDSFSLDLPTTNSNLSFSTSPLHDASSGQEKPNYSSLDATSQYAQFTSPGPKAVSAFM</sequence>
<dbReference type="AlphaFoldDB" id="B5THL9"/>
<dbReference type="PRINTS" id="PR00053">
    <property type="entry name" value="FORKHEAD"/>
</dbReference>
<keyword evidence="10" id="KW-1185">Reference proteome</keyword>
<dbReference type="KEGG" id="sko:100303472"/>
<evidence type="ECO:0000256" key="5">
    <source>
        <dbReference type="ARBA" id="ARBA00023242"/>
    </source>
</evidence>
<dbReference type="OrthoDB" id="10070006at2759"/>
<evidence type="ECO:0000313" key="9">
    <source>
        <dbReference type="EMBL" id="ACH73227.1"/>
    </source>
</evidence>
<proteinExistence type="evidence at transcript level"/>
<keyword evidence="3 6" id="KW-0238">DNA-binding</keyword>
<dbReference type="PROSITE" id="PS50039">
    <property type="entry name" value="FORK_HEAD_3"/>
    <property type="match status" value="1"/>
</dbReference>
<dbReference type="InterPro" id="IPR036388">
    <property type="entry name" value="WH-like_DNA-bd_sf"/>
</dbReference>
<reference evidence="11" key="3">
    <citation type="submission" date="2025-05" db="UniProtKB">
        <authorList>
            <consortium name="RefSeq"/>
        </authorList>
    </citation>
    <scope>IDENTIFICATION</scope>
</reference>
<evidence type="ECO:0000256" key="1">
    <source>
        <dbReference type="ARBA" id="ARBA00022473"/>
    </source>
</evidence>
<dbReference type="PANTHER" id="PTHR46721:SF3">
    <property type="entry name" value="FORKHEAD BOX N1"/>
    <property type="match status" value="1"/>
</dbReference>
<evidence type="ECO:0000313" key="10">
    <source>
        <dbReference type="Proteomes" id="UP000694865"/>
    </source>
</evidence>
<protein>
    <submittedName>
        <fullName evidence="9">Forkhead box N protein</fullName>
    </submittedName>
    <submittedName>
        <fullName evidence="11">Forkhead box N1</fullName>
    </submittedName>
</protein>
<feature type="domain" description="Fork-head" evidence="8">
    <location>
        <begin position="230"/>
        <end position="327"/>
    </location>
</feature>
<dbReference type="GO" id="GO:0000981">
    <property type="term" value="F:DNA-binding transcription factor activity, RNA polymerase II-specific"/>
    <property type="evidence" value="ECO:0007669"/>
    <property type="project" value="TreeGrafter"/>
</dbReference>
<dbReference type="InterPro" id="IPR049624">
    <property type="entry name" value="FOXN1_4"/>
</dbReference>
<dbReference type="SUPFAM" id="SSF46785">
    <property type="entry name" value="Winged helix' DNA-binding domain"/>
    <property type="match status" value="1"/>
</dbReference>
<evidence type="ECO:0000259" key="8">
    <source>
        <dbReference type="PROSITE" id="PS50039"/>
    </source>
</evidence>
<dbReference type="EMBL" id="EU939745">
    <property type="protein sequence ID" value="ACH73227.1"/>
    <property type="molecule type" value="mRNA"/>
</dbReference>
<keyword evidence="5 6" id="KW-0539">Nucleus</keyword>
<gene>
    <name evidence="9 11" type="primary">foxN</name>
    <name evidence="11" type="synonym">foxN1</name>
</gene>
<dbReference type="Pfam" id="PF00250">
    <property type="entry name" value="Forkhead"/>
    <property type="match status" value="1"/>
</dbReference>
<organism evidence="9">
    <name type="scientific">Saccoglossus kowalevskii</name>
    <name type="common">Acorn worm</name>
    <dbReference type="NCBI Taxonomy" id="10224"/>
    <lineage>
        <taxon>Eukaryota</taxon>
        <taxon>Metazoa</taxon>
        <taxon>Hemichordata</taxon>
        <taxon>Enteropneusta</taxon>
        <taxon>Harrimaniidae</taxon>
        <taxon>Saccoglossus</taxon>
    </lineage>
</organism>
<reference evidence="11" key="1">
    <citation type="journal article" date="2008" name="Biol. Bull.">
        <title>cDNA sequences for transcription factors and signaling proteins of the hemichordate Saccoglossus kowalevskii: efficacy of the expressed sequence tag (EST) approach for evolutionary and developmental studies of a new organism.</title>
        <authorList>
            <person name="Freeman R.M. Jr."/>
            <person name="Wu M."/>
            <person name="Cordonnier-Pratt M.M."/>
            <person name="Pratt L.H."/>
            <person name="Gruber C.E."/>
            <person name="Smith M."/>
            <person name="Lander E.S."/>
            <person name="Stange-Thomann N."/>
            <person name="Lowe C.J."/>
            <person name="Gerhart J."/>
            <person name="Kirschner M."/>
        </authorList>
    </citation>
    <scope>NUCLEOTIDE SEQUENCE</scope>
</reference>
<evidence type="ECO:0000256" key="6">
    <source>
        <dbReference type="PROSITE-ProRule" id="PRU00089"/>
    </source>
</evidence>
<keyword evidence="4" id="KW-0804">Transcription</keyword>
<dbReference type="GO" id="GO:0005634">
    <property type="term" value="C:nucleus"/>
    <property type="evidence" value="ECO:0007669"/>
    <property type="project" value="UniProtKB-SubCell"/>
</dbReference>
<evidence type="ECO:0000256" key="7">
    <source>
        <dbReference type="SAM" id="MobiDB-lite"/>
    </source>
</evidence>
<dbReference type="Gene3D" id="1.10.10.10">
    <property type="entry name" value="Winged helix-like DNA-binding domain superfamily/Winged helix DNA-binding domain"/>
    <property type="match status" value="1"/>
</dbReference>